<feature type="domain" description="Helicase ATP-binding" evidence="5">
    <location>
        <begin position="76"/>
        <end position="260"/>
    </location>
</feature>
<dbReference type="GO" id="GO:0003724">
    <property type="term" value="F:RNA helicase activity"/>
    <property type="evidence" value="ECO:0007669"/>
    <property type="project" value="TreeGrafter"/>
</dbReference>
<accession>A0A0N4ZVG6</accession>
<feature type="domain" description="Helicase C-terminal" evidence="6">
    <location>
        <begin position="308"/>
        <end position="459"/>
    </location>
</feature>
<evidence type="ECO:0000256" key="4">
    <source>
        <dbReference type="ARBA" id="ARBA00022840"/>
    </source>
</evidence>
<dbReference type="PROSITE" id="PS51192">
    <property type="entry name" value="HELICASE_ATP_BIND_1"/>
    <property type="match status" value="1"/>
</dbReference>
<dbReference type="InterPro" id="IPR027417">
    <property type="entry name" value="P-loop_NTPase"/>
</dbReference>
<dbReference type="SMART" id="SM00487">
    <property type="entry name" value="DEXDc"/>
    <property type="match status" value="1"/>
</dbReference>
<organism evidence="7 8">
    <name type="scientific">Parastrongyloides trichosuri</name>
    <name type="common">Possum-specific nematode worm</name>
    <dbReference type="NCBI Taxonomy" id="131310"/>
    <lineage>
        <taxon>Eukaryota</taxon>
        <taxon>Metazoa</taxon>
        <taxon>Ecdysozoa</taxon>
        <taxon>Nematoda</taxon>
        <taxon>Chromadorea</taxon>
        <taxon>Rhabditida</taxon>
        <taxon>Tylenchina</taxon>
        <taxon>Panagrolaimomorpha</taxon>
        <taxon>Strongyloidoidea</taxon>
        <taxon>Strongyloididae</taxon>
        <taxon>Parastrongyloides</taxon>
    </lineage>
</organism>
<dbReference type="SMART" id="SM00490">
    <property type="entry name" value="HELICc"/>
    <property type="match status" value="1"/>
</dbReference>
<evidence type="ECO:0000256" key="2">
    <source>
        <dbReference type="ARBA" id="ARBA00022801"/>
    </source>
</evidence>
<dbReference type="GO" id="GO:0005524">
    <property type="term" value="F:ATP binding"/>
    <property type="evidence" value="ECO:0007669"/>
    <property type="project" value="UniProtKB-KW"/>
</dbReference>
<evidence type="ECO:0000313" key="7">
    <source>
        <dbReference type="Proteomes" id="UP000038045"/>
    </source>
</evidence>
<dbReference type="STRING" id="131310.A0A0N4ZVG6"/>
<name>A0A0N4ZVG6_PARTI</name>
<dbReference type="PANTHER" id="PTHR47959">
    <property type="entry name" value="ATP-DEPENDENT RNA HELICASE RHLE-RELATED"/>
    <property type="match status" value="1"/>
</dbReference>
<dbReference type="InterPro" id="IPR044742">
    <property type="entry name" value="DEAD/DEAH_RhlB"/>
</dbReference>
<dbReference type="GO" id="GO:0016787">
    <property type="term" value="F:hydrolase activity"/>
    <property type="evidence" value="ECO:0007669"/>
    <property type="project" value="UniProtKB-KW"/>
</dbReference>
<protein>
    <submittedName>
        <fullName evidence="8">RNA helicase</fullName>
    </submittedName>
</protein>
<evidence type="ECO:0000256" key="3">
    <source>
        <dbReference type="ARBA" id="ARBA00022806"/>
    </source>
</evidence>
<keyword evidence="1" id="KW-0547">Nucleotide-binding</keyword>
<dbReference type="Pfam" id="PF00271">
    <property type="entry name" value="Helicase_C"/>
    <property type="match status" value="1"/>
</dbReference>
<evidence type="ECO:0000313" key="8">
    <source>
        <dbReference type="WBParaSite" id="PTRK_0001257000.1"/>
    </source>
</evidence>
<reference evidence="8" key="1">
    <citation type="submission" date="2017-02" db="UniProtKB">
        <authorList>
            <consortium name="WormBaseParasite"/>
        </authorList>
    </citation>
    <scope>IDENTIFICATION</scope>
</reference>
<dbReference type="GO" id="GO:0003676">
    <property type="term" value="F:nucleic acid binding"/>
    <property type="evidence" value="ECO:0007669"/>
    <property type="project" value="InterPro"/>
</dbReference>
<evidence type="ECO:0000259" key="5">
    <source>
        <dbReference type="PROSITE" id="PS51192"/>
    </source>
</evidence>
<evidence type="ECO:0000256" key="1">
    <source>
        <dbReference type="ARBA" id="ARBA00022741"/>
    </source>
</evidence>
<proteinExistence type="predicted"/>
<dbReference type="PROSITE" id="PS51194">
    <property type="entry name" value="HELICASE_CTER"/>
    <property type="match status" value="1"/>
</dbReference>
<keyword evidence="4" id="KW-0067">ATP-binding</keyword>
<dbReference type="Proteomes" id="UP000038045">
    <property type="component" value="Unplaced"/>
</dbReference>
<dbReference type="InterPro" id="IPR001650">
    <property type="entry name" value="Helicase_C-like"/>
</dbReference>
<dbReference type="Gene3D" id="3.40.50.300">
    <property type="entry name" value="P-loop containing nucleotide triphosphate hydrolases"/>
    <property type="match status" value="2"/>
</dbReference>
<keyword evidence="2" id="KW-0378">Hydrolase</keyword>
<dbReference type="AlphaFoldDB" id="A0A0N4ZVG6"/>
<dbReference type="GO" id="GO:0005829">
    <property type="term" value="C:cytosol"/>
    <property type="evidence" value="ECO:0007669"/>
    <property type="project" value="TreeGrafter"/>
</dbReference>
<dbReference type="WBParaSite" id="PTRK_0001257000.1">
    <property type="protein sequence ID" value="PTRK_0001257000.1"/>
    <property type="gene ID" value="PTRK_0001257000"/>
</dbReference>
<dbReference type="CDD" id="cd18787">
    <property type="entry name" value="SF2_C_DEAD"/>
    <property type="match status" value="1"/>
</dbReference>
<dbReference type="SUPFAM" id="SSF52540">
    <property type="entry name" value="P-loop containing nucleoside triphosphate hydrolases"/>
    <property type="match status" value="1"/>
</dbReference>
<dbReference type="CDD" id="cd00268">
    <property type="entry name" value="DEADc"/>
    <property type="match status" value="1"/>
</dbReference>
<dbReference type="InterPro" id="IPR050079">
    <property type="entry name" value="DEAD_box_RNA_helicase"/>
</dbReference>
<dbReference type="Pfam" id="PF00270">
    <property type="entry name" value="DEAD"/>
    <property type="match status" value="1"/>
</dbReference>
<keyword evidence="3" id="KW-0347">Helicase</keyword>
<dbReference type="InterPro" id="IPR014001">
    <property type="entry name" value="Helicase_ATP-bd"/>
</dbReference>
<evidence type="ECO:0000259" key="6">
    <source>
        <dbReference type="PROSITE" id="PS51194"/>
    </source>
</evidence>
<dbReference type="PANTHER" id="PTHR47959:SF13">
    <property type="entry name" value="ATP-DEPENDENT RNA HELICASE RHLE"/>
    <property type="match status" value="1"/>
</dbReference>
<dbReference type="InterPro" id="IPR011545">
    <property type="entry name" value="DEAD/DEAH_box_helicase_dom"/>
</dbReference>
<keyword evidence="7" id="KW-1185">Reference proteome</keyword>
<sequence length="462" mass="53733">MNIGNPELCNIRKKYIEEGFKKKLDASEIDIKTNINFDNKLKVMESWLYSPLEEILQTNIIKLGYKEPRTIQKFVIPAFLKGHNLEVYARTGCGKTLAYLVSVIQKVFDIKKDPNFKSIPISPIAIILVPTKELVGQVSGIIKDLTEEMDISVARIMGGYHTKTNILELRQGCDITVATDGRLMALLNRGNIRISSLNLFVIDEFDYFVDIERARIMDNLVEQINETCYDNELQVAFFSSVLSHETREFLKKFENYEFKCIKDGIECNYSERKEIPNRNIKHNIHFVYDRSQKPELLKNLIKIIRLEDVKKKKNNCSTKILIFVDRIVWTGQLSDYLRKSFPNIQCEQFNGKLESDKREAFFKDFLLPKNDVEIQILVSTDVLSRGIDIPDLKYVINYDVPEDYSNFHHRIGRVGRINEGFASLIFDYSDKLDEKYRVNLINLLRSIGQLTDELEKNLSFHL</sequence>